<dbReference type="KEGG" id="lla:L77017"/>
<dbReference type="AlphaFoldDB" id="Q9CGN1"/>
<dbReference type="EMBL" id="AE005176">
    <property type="protein sequence ID" value="AAK05163.1"/>
    <property type="molecule type" value="Genomic_DNA"/>
</dbReference>
<accession>Q9CGN1</accession>
<reference evidence="1 2" key="1">
    <citation type="journal article" date="2001" name="Genome Res.">
        <title>The complete genome sequence of the lactic acid bacterium Lactococcus lactis ssp. lactis IL1403.</title>
        <authorList>
            <person name="Bolotin A."/>
            <person name="Wincker P."/>
            <person name="Mauger S."/>
            <person name="Jaillon O."/>
            <person name="Malarme K."/>
            <person name="Weissenbach J."/>
            <person name="Ehrlich S.D."/>
            <person name="Sorokin A."/>
        </authorList>
    </citation>
    <scope>NUCLEOTIDE SEQUENCE [LARGE SCALE GENOMIC DNA]</scope>
    <source>
        <strain evidence="1 2">IL1403</strain>
    </source>
</reference>
<dbReference type="Proteomes" id="UP000002196">
    <property type="component" value="Chromosome"/>
</dbReference>
<name>Q9CGN1_LACLA</name>
<dbReference type="HOGENOM" id="CLU_2193598_0_0_9"/>
<evidence type="ECO:0000313" key="1">
    <source>
        <dbReference type="EMBL" id="AAK05163.1"/>
    </source>
</evidence>
<organism evidence="1 2">
    <name type="scientific">Lactococcus lactis subsp. lactis (strain IL1403)</name>
    <name type="common">Streptococcus lactis</name>
    <dbReference type="NCBI Taxonomy" id="272623"/>
    <lineage>
        <taxon>Bacteria</taxon>
        <taxon>Bacillati</taxon>
        <taxon>Bacillota</taxon>
        <taxon>Bacilli</taxon>
        <taxon>Lactobacillales</taxon>
        <taxon>Streptococcaceae</taxon>
        <taxon>Lactococcus</taxon>
    </lineage>
</organism>
<proteinExistence type="predicted"/>
<protein>
    <submittedName>
        <fullName evidence="1">Uncharacterized protein</fullName>
    </submittedName>
</protein>
<dbReference type="PIR" id="A86758">
    <property type="entry name" value="A86758"/>
</dbReference>
<dbReference type="EnsemblBacteria" id="AAK05163">
    <property type="protein sequence ID" value="AAK05163"/>
    <property type="gene ID" value="L77017"/>
</dbReference>
<dbReference type="PaxDb" id="272623-L77017"/>
<evidence type="ECO:0000313" key="2">
    <source>
        <dbReference type="Proteomes" id="UP000002196"/>
    </source>
</evidence>
<sequence length="108" mass="12006">MIVSLYLNIGFLDYKIKKTQSFQASCFSIFTLNSLHNTYKFSNSSIASKRVISISSFSSLKRSISACNSPDLTKSAVFSCISNNRAAIFDSKSDKNKIVTKRSCPVEK</sequence>
<keyword evidence="2" id="KW-1185">Reference proteome</keyword>
<gene>
    <name evidence="1" type="primary">ykhJ</name>
    <name evidence="1" type="ORF">L77017</name>
</gene>